<dbReference type="InterPro" id="IPR014016">
    <property type="entry name" value="UvrD-like_ATP-bd"/>
</dbReference>
<dbReference type="Gene3D" id="1.10.486.10">
    <property type="entry name" value="PCRA, domain 4"/>
    <property type="match status" value="1"/>
</dbReference>
<evidence type="ECO:0000256" key="3">
    <source>
        <dbReference type="ARBA" id="ARBA00022806"/>
    </source>
</evidence>
<keyword evidence="4" id="KW-0067">ATP-binding</keyword>
<dbReference type="EC" id="5.6.2.4" evidence="7"/>
<protein>
    <recommendedName>
        <fullName evidence="7">DNA 3'-5' helicase</fullName>
        <ecNumber evidence="7">5.6.2.4</ecNumber>
    </recommendedName>
</protein>
<dbReference type="PANTHER" id="PTHR11070">
    <property type="entry name" value="UVRD / RECB / PCRA DNA HELICASE FAMILY MEMBER"/>
    <property type="match status" value="1"/>
</dbReference>
<dbReference type="GO" id="GO:0003677">
    <property type="term" value="F:DNA binding"/>
    <property type="evidence" value="ECO:0007669"/>
    <property type="project" value="InterPro"/>
</dbReference>
<evidence type="ECO:0000256" key="6">
    <source>
        <dbReference type="ARBA" id="ARBA00034617"/>
    </source>
</evidence>
<dbReference type="PROSITE" id="PS51198">
    <property type="entry name" value="UVRD_HELICASE_ATP_BIND"/>
    <property type="match status" value="1"/>
</dbReference>
<name>A0A0F9D338_9ZZZZ</name>
<feature type="domain" description="UvrD-like helicase ATP-binding" evidence="9">
    <location>
        <begin position="1"/>
        <end position="166"/>
    </location>
</feature>
<evidence type="ECO:0000256" key="5">
    <source>
        <dbReference type="ARBA" id="ARBA00023235"/>
    </source>
</evidence>
<accession>A0A0F9D338</accession>
<keyword evidence="2" id="KW-0378">Hydrolase</keyword>
<dbReference type="InterPro" id="IPR014017">
    <property type="entry name" value="DNA_helicase_UvrD-like_C"/>
</dbReference>
<sequence length="383" mass="43702">GRDFVPREEMDDIYKLTSLAKAHGIVPGGNDDDMQIWEHIIDHFDLTIEEEFIEKAVDMCSQVLIWGIQEAFKGHIDFDDQLYMPINFDGVWQKFDVVLIDEAQDISGIQREILRAVLKPGGRLIAVGDPHQAIYGFRGAAHDSMELIADEFDCKPMGLTYSFRCPKAVVNEAKRYVKDIKPAPGAPDGMVASLQIWKAHEIPKDTAIICRNTKPLVDMAFRLIRRNTPCYVLGRDIGFGLITLIKKMGTNNIDVLEVKLNEYRDRMITKYNRLDKPERADAMNDKIDTIFILIENLPEDATMHNLEKLINDMFSGLKNGLCLCTIHKAKGLEWETVYFLDPHLIPSRYAIQPWQIQQEDNLAYVGDTRAMQNLIFVTSEGLE</sequence>
<gene>
    <name evidence="10" type="ORF">LCGC14_2595170</name>
</gene>
<dbReference type="InterPro" id="IPR027417">
    <property type="entry name" value="P-loop_NTPase"/>
</dbReference>
<dbReference type="Gene3D" id="3.40.50.300">
    <property type="entry name" value="P-loop containing nucleotide triphosphate hydrolases"/>
    <property type="match status" value="2"/>
</dbReference>
<comment type="catalytic activity">
    <reaction evidence="8">
        <text>ATP + H2O = ADP + phosphate + H(+)</text>
        <dbReference type="Rhea" id="RHEA:13065"/>
        <dbReference type="ChEBI" id="CHEBI:15377"/>
        <dbReference type="ChEBI" id="CHEBI:15378"/>
        <dbReference type="ChEBI" id="CHEBI:30616"/>
        <dbReference type="ChEBI" id="CHEBI:43474"/>
        <dbReference type="ChEBI" id="CHEBI:456216"/>
        <dbReference type="EC" id="5.6.2.4"/>
    </reaction>
</comment>
<keyword evidence="1" id="KW-0547">Nucleotide-binding</keyword>
<evidence type="ECO:0000256" key="7">
    <source>
        <dbReference type="ARBA" id="ARBA00034808"/>
    </source>
</evidence>
<proteinExistence type="predicted"/>
<evidence type="ECO:0000256" key="1">
    <source>
        <dbReference type="ARBA" id="ARBA00022741"/>
    </source>
</evidence>
<evidence type="ECO:0000313" key="10">
    <source>
        <dbReference type="EMBL" id="KKL06523.1"/>
    </source>
</evidence>
<dbReference type="GO" id="GO:0043138">
    <property type="term" value="F:3'-5' DNA helicase activity"/>
    <property type="evidence" value="ECO:0007669"/>
    <property type="project" value="UniProtKB-EC"/>
</dbReference>
<dbReference type="GO" id="GO:0000725">
    <property type="term" value="P:recombinational repair"/>
    <property type="evidence" value="ECO:0007669"/>
    <property type="project" value="TreeGrafter"/>
</dbReference>
<comment type="caution">
    <text evidence="10">The sequence shown here is derived from an EMBL/GenBank/DDBJ whole genome shotgun (WGS) entry which is preliminary data.</text>
</comment>
<reference evidence="10" key="1">
    <citation type="journal article" date="2015" name="Nature">
        <title>Complex archaea that bridge the gap between prokaryotes and eukaryotes.</title>
        <authorList>
            <person name="Spang A."/>
            <person name="Saw J.H."/>
            <person name="Jorgensen S.L."/>
            <person name="Zaremba-Niedzwiedzka K."/>
            <person name="Martijn J."/>
            <person name="Lind A.E."/>
            <person name="van Eijk R."/>
            <person name="Schleper C."/>
            <person name="Guy L."/>
            <person name="Ettema T.J."/>
        </authorList>
    </citation>
    <scope>NUCLEOTIDE SEQUENCE</scope>
</reference>
<dbReference type="AlphaFoldDB" id="A0A0F9D338"/>
<comment type="catalytic activity">
    <reaction evidence="6">
        <text>Couples ATP hydrolysis with the unwinding of duplex DNA by translocating in the 3'-5' direction.</text>
        <dbReference type="EC" id="5.6.2.4"/>
    </reaction>
</comment>
<dbReference type="GO" id="GO:0016787">
    <property type="term" value="F:hydrolase activity"/>
    <property type="evidence" value="ECO:0007669"/>
    <property type="project" value="UniProtKB-KW"/>
</dbReference>
<organism evidence="10">
    <name type="scientific">marine sediment metagenome</name>
    <dbReference type="NCBI Taxonomy" id="412755"/>
    <lineage>
        <taxon>unclassified sequences</taxon>
        <taxon>metagenomes</taxon>
        <taxon>ecological metagenomes</taxon>
    </lineage>
</organism>
<keyword evidence="3" id="KW-0347">Helicase</keyword>
<keyword evidence="5" id="KW-0413">Isomerase</keyword>
<evidence type="ECO:0000256" key="2">
    <source>
        <dbReference type="ARBA" id="ARBA00022801"/>
    </source>
</evidence>
<dbReference type="Pfam" id="PF00580">
    <property type="entry name" value="UvrD-helicase"/>
    <property type="match status" value="1"/>
</dbReference>
<dbReference type="GO" id="GO:0005524">
    <property type="term" value="F:ATP binding"/>
    <property type="evidence" value="ECO:0007669"/>
    <property type="project" value="UniProtKB-KW"/>
</dbReference>
<dbReference type="SUPFAM" id="SSF52540">
    <property type="entry name" value="P-loop containing nucleoside triphosphate hydrolases"/>
    <property type="match status" value="1"/>
</dbReference>
<evidence type="ECO:0000256" key="4">
    <source>
        <dbReference type="ARBA" id="ARBA00022840"/>
    </source>
</evidence>
<dbReference type="EMBL" id="LAZR01043669">
    <property type="protein sequence ID" value="KKL06523.1"/>
    <property type="molecule type" value="Genomic_DNA"/>
</dbReference>
<dbReference type="PANTHER" id="PTHR11070:SF2">
    <property type="entry name" value="ATP-DEPENDENT DNA HELICASE SRS2"/>
    <property type="match status" value="1"/>
</dbReference>
<dbReference type="Pfam" id="PF13361">
    <property type="entry name" value="UvrD_C"/>
    <property type="match status" value="1"/>
</dbReference>
<dbReference type="GO" id="GO:0005634">
    <property type="term" value="C:nucleus"/>
    <property type="evidence" value="ECO:0007669"/>
    <property type="project" value="TreeGrafter"/>
</dbReference>
<feature type="non-terminal residue" evidence="10">
    <location>
        <position position="1"/>
    </location>
</feature>
<evidence type="ECO:0000256" key="8">
    <source>
        <dbReference type="ARBA" id="ARBA00048988"/>
    </source>
</evidence>
<evidence type="ECO:0000259" key="9">
    <source>
        <dbReference type="PROSITE" id="PS51198"/>
    </source>
</evidence>
<dbReference type="InterPro" id="IPR000212">
    <property type="entry name" value="DNA_helicase_UvrD/REP"/>
</dbReference>